<dbReference type="PROSITE" id="PS00374">
    <property type="entry name" value="MGMT"/>
    <property type="match status" value="1"/>
</dbReference>
<gene>
    <name evidence="3" type="ordered locus">SGR_7050t</name>
    <name evidence="2" type="ordered locus">SGR_89t</name>
</gene>
<reference evidence="2" key="2">
    <citation type="journal article" date="2008" name="J. Bacteriol.">
        <title>The genome sequence of the streptomycin-producing microorganism Streptomyces griseus IFO 13350.</title>
        <authorList>
            <person name="Ohnishi Y."/>
            <person name="Ishikawa J."/>
            <person name="Hara H."/>
            <person name="Suzuki H."/>
            <person name="Ikenoya M."/>
            <person name="Ikeda H."/>
            <person name="Yamashita A."/>
            <person name="Hattori M."/>
            <person name="Horinouchi S."/>
        </authorList>
    </citation>
    <scope>NUCLEOTIDE SEQUENCE</scope>
    <source>
        <strain evidence="2">NBRC 13350</strain>
    </source>
</reference>
<evidence type="ECO:0000313" key="3">
    <source>
        <dbReference type="EMBL" id="BAG23877.1"/>
    </source>
</evidence>
<reference evidence="2" key="4">
    <citation type="journal article" date="2008" name="Microbiology">
        <title>Conditionally positive effect of the TetR-family transcriptional regulator AtrA on streptomycin production by Streptomyces griseus.</title>
        <authorList>
            <person name="Hirano S."/>
            <person name="Tanaka K."/>
            <person name="Ohnishi Y."/>
            <person name="Horinouchi S."/>
        </authorList>
    </citation>
    <scope>NUCLEOTIDE SEQUENCE</scope>
    <source>
        <strain evidence="2">NBRC 13350</strain>
    </source>
</reference>
<feature type="region of interest" description="Disordered" evidence="1">
    <location>
        <begin position="72"/>
        <end position="140"/>
    </location>
</feature>
<dbReference type="EMBL" id="AP009493">
    <property type="protein sequence ID" value="BAG23877.1"/>
    <property type="molecule type" value="Genomic_DNA"/>
</dbReference>
<protein>
    <submittedName>
        <fullName evidence="2">Uncharacterized protein</fullName>
    </submittedName>
</protein>
<dbReference type="Proteomes" id="UP000001685">
    <property type="component" value="Chromosome"/>
</dbReference>
<dbReference type="GO" id="GO:0003908">
    <property type="term" value="F:methylated-DNA-[protein]-cysteine S-methyltransferase activity"/>
    <property type="evidence" value="ECO:0007669"/>
    <property type="project" value="InterPro"/>
</dbReference>
<name>B1VM17_STRGG</name>
<reference evidence="2" key="3">
    <citation type="journal article" date="2008" name="J. Biol. Chem.">
        <title>Phenolic lipids synthesized by type III polyketide synthase confer penicillin resistance on Streptomyces griseus.</title>
        <authorList>
            <person name="Funabashi M."/>
            <person name="Funa N."/>
            <person name="Horinouchi S."/>
        </authorList>
    </citation>
    <scope>NUCLEOTIDE SEQUENCE</scope>
    <source>
        <strain evidence="2">NBRC 13350</strain>
    </source>
</reference>
<dbReference type="AlphaFoldDB" id="B1VM17"/>
<organism evidence="2 4">
    <name type="scientific">Streptomyces griseus subsp. griseus (strain JCM 4626 / CBS 651.72 / NBRC 13350 / KCC S-0626 / ISP 5235)</name>
    <dbReference type="NCBI Taxonomy" id="455632"/>
    <lineage>
        <taxon>Bacteria</taxon>
        <taxon>Bacillati</taxon>
        <taxon>Actinomycetota</taxon>
        <taxon>Actinomycetes</taxon>
        <taxon>Kitasatosporales</taxon>
        <taxon>Streptomycetaceae</taxon>
        <taxon>Streptomyces</taxon>
    </lineage>
</organism>
<evidence type="ECO:0000256" key="1">
    <source>
        <dbReference type="SAM" id="MobiDB-lite"/>
    </source>
</evidence>
<reference evidence="4" key="1">
    <citation type="journal article" date="2008" name="J. Bacteriol.">
        <title>Genome sequence of the streptomycin-producing microorganism Streptomyces griseus IFO 13350.</title>
        <authorList>
            <person name="Ohnishi Y."/>
            <person name="Ishikawa J."/>
            <person name="Hara H."/>
            <person name="Suzuki H."/>
            <person name="Ikenoya M."/>
            <person name="Ikeda H."/>
            <person name="Yamashita A."/>
            <person name="Hattori M."/>
            <person name="Horinouchi S."/>
        </authorList>
    </citation>
    <scope>NUCLEOTIDE SEQUENCE [LARGE SCALE GENOMIC DNA]</scope>
    <source>
        <strain evidence="4">JCM 4626 / NBRC 13350</strain>
    </source>
</reference>
<dbReference type="HOGENOM" id="CLU_1685568_0_0_11"/>
<evidence type="ECO:0000313" key="2">
    <source>
        <dbReference type="EMBL" id="BAG16918.1"/>
    </source>
</evidence>
<dbReference type="KEGG" id="sgr:SGR_7050t"/>
<evidence type="ECO:0000313" key="4">
    <source>
        <dbReference type="Proteomes" id="UP000001685"/>
    </source>
</evidence>
<accession>B1VM17</accession>
<dbReference type="EMBL" id="AP009493">
    <property type="protein sequence ID" value="BAG16918.1"/>
    <property type="molecule type" value="Genomic_DNA"/>
</dbReference>
<proteinExistence type="predicted"/>
<dbReference type="KEGG" id="sgr:SGR_89t"/>
<sequence>MIQQPPHPVRTPLGAGRLSSDIHRLGNVLPPGTTVPIRPDLSREKVVNLLLDSPSTLHQFPQTLTRVRRLQQKASQPMSLSRNLMPRRRPGVTGGRPLPFPPPLRLTPMPLVTIGTAPPRAAGGRKRRPTETTDTTRSIPCHRILLRADRRHRHPR</sequence>
<feature type="compositionally biased region" description="Low complexity" evidence="1">
    <location>
        <begin position="106"/>
        <end position="122"/>
    </location>
</feature>
<dbReference type="GO" id="GO:0006281">
    <property type="term" value="P:DNA repair"/>
    <property type="evidence" value="ECO:0007669"/>
    <property type="project" value="InterPro"/>
</dbReference>
<dbReference type="InterPro" id="IPR001497">
    <property type="entry name" value="MethylDNA_cys_MeTrfase_AS"/>
</dbReference>
<feature type="compositionally biased region" description="Polar residues" evidence="1">
    <location>
        <begin position="72"/>
        <end position="82"/>
    </location>
</feature>